<feature type="compositionally biased region" description="Basic and acidic residues" evidence="1">
    <location>
        <begin position="93"/>
        <end position="112"/>
    </location>
</feature>
<keyword evidence="3" id="KW-1185">Reference proteome</keyword>
<dbReference type="EMBL" id="BMOD01000050">
    <property type="protein sequence ID" value="GGJ59296.1"/>
    <property type="molecule type" value="Genomic_DNA"/>
</dbReference>
<protein>
    <submittedName>
        <fullName evidence="2">Uncharacterized protein</fullName>
    </submittedName>
</protein>
<proteinExistence type="predicted"/>
<accession>A0ABQ2DK42</accession>
<evidence type="ECO:0000313" key="2">
    <source>
        <dbReference type="EMBL" id="GGJ59296.1"/>
    </source>
</evidence>
<gene>
    <name evidence="2" type="ORF">GCM10008938_51800</name>
</gene>
<evidence type="ECO:0000313" key="3">
    <source>
        <dbReference type="Proteomes" id="UP000632222"/>
    </source>
</evidence>
<comment type="caution">
    <text evidence="2">The sequence shown here is derived from an EMBL/GenBank/DDBJ whole genome shotgun (WGS) entry which is preliminary data.</text>
</comment>
<reference evidence="3" key="1">
    <citation type="journal article" date="2019" name="Int. J. Syst. Evol. Microbiol.">
        <title>The Global Catalogue of Microorganisms (GCM) 10K type strain sequencing project: providing services to taxonomists for standard genome sequencing and annotation.</title>
        <authorList>
            <consortium name="The Broad Institute Genomics Platform"/>
            <consortium name="The Broad Institute Genome Sequencing Center for Infectious Disease"/>
            <person name="Wu L."/>
            <person name="Ma J."/>
        </authorList>
    </citation>
    <scope>NUCLEOTIDE SEQUENCE [LARGE SCALE GENOMIC DNA]</scope>
    <source>
        <strain evidence="3">JCM 14370</strain>
    </source>
</reference>
<organism evidence="2 3">
    <name type="scientific">Deinococcus roseus</name>
    <dbReference type="NCBI Taxonomy" id="392414"/>
    <lineage>
        <taxon>Bacteria</taxon>
        <taxon>Thermotogati</taxon>
        <taxon>Deinococcota</taxon>
        <taxon>Deinococci</taxon>
        <taxon>Deinococcales</taxon>
        <taxon>Deinococcaceae</taxon>
        <taxon>Deinococcus</taxon>
    </lineage>
</organism>
<dbReference type="Proteomes" id="UP000632222">
    <property type="component" value="Unassembled WGS sequence"/>
</dbReference>
<name>A0ABQ2DK42_9DEIO</name>
<sequence>MKLNVLEIVQLWEALDQVAHDVLVPITTEAQYEDAMQLFACVWERVKEQQDHPLGSLFLLLRDHIQAYEDQVYPIPDPSPDQAHRRPWPQEVLDFKGDPELEPFEWDRPEPS</sequence>
<dbReference type="RefSeq" id="WP_189009359.1">
    <property type="nucleotide sequence ID" value="NZ_BMOD01000050.1"/>
</dbReference>
<evidence type="ECO:0000256" key="1">
    <source>
        <dbReference type="SAM" id="MobiDB-lite"/>
    </source>
</evidence>
<feature type="region of interest" description="Disordered" evidence="1">
    <location>
        <begin position="74"/>
        <end position="112"/>
    </location>
</feature>